<comment type="caution">
    <text evidence="1">The sequence shown here is derived from an EMBL/GenBank/DDBJ whole genome shotgun (WGS) entry which is preliminary data.</text>
</comment>
<evidence type="ECO:0000313" key="2">
    <source>
        <dbReference type="Proteomes" id="UP000790347"/>
    </source>
</evidence>
<organism evidence="1 2">
    <name type="scientific">Dermatophagoides farinae</name>
    <name type="common">American house dust mite</name>
    <dbReference type="NCBI Taxonomy" id="6954"/>
    <lineage>
        <taxon>Eukaryota</taxon>
        <taxon>Metazoa</taxon>
        <taxon>Ecdysozoa</taxon>
        <taxon>Arthropoda</taxon>
        <taxon>Chelicerata</taxon>
        <taxon>Arachnida</taxon>
        <taxon>Acari</taxon>
        <taxon>Acariformes</taxon>
        <taxon>Sarcoptiformes</taxon>
        <taxon>Astigmata</taxon>
        <taxon>Psoroptidia</taxon>
        <taxon>Analgoidea</taxon>
        <taxon>Pyroglyphidae</taxon>
        <taxon>Dermatophagoidinae</taxon>
        <taxon>Dermatophagoides</taxon>
    </lineage>
</organism>
<name>A0A922LB04_DERFA</name>
<gene>
    <name evidence="1" type="ORF">DERF_005234</name>
</gene>
<sequence length="69" mass="8156">MPNHHTLFQKISTLNFFMFEMFNFDIFSIFLPCHNQISVDVDALNLNQFQFINDHGNQITFESSIQTQV</sequence>
<accession>A0A922LB04</accession>
<reference evidence="1" key="2">
    <citation type="journal article" date="2022" name="Res Sq">
        <title>Comparative Genomics Reveals Insights into the Divergent Evolution of Astigmatic Mites and Household Pest Adaptations.</title>
        <authorList>
            <person name="Xiong Q."/>
            <person name="Wan A.T.-Y."/>
            <person name="Liu X.-Y."/>
            <person name="Fung C.S.-H."/>
            <person name="Xiao X."/>
            <person name="Malainual N."/>
            <person name="Hou J."/>
            <person name="Wang L."/>
            <person name="Wang M."/>
            <person name="Yang K."/>
            <person name="Cui Y."/>
            <person name="Leung E."/>
            <person name="Nong W."/>
            <person name="Shin S.-K."/>
            <person name="Au S."/>
            <person name="Jeong K.Y."/>
            <person name="Chew F.T."/>
            <person name="Hui J."/>
            <person name="Leung T.F."/>
            <person name="Tungtrongchitr A."/>
            <person name="Zhong N."/>
            <person name="Liu Z."/>
            <person name="Tsui S."/>
        </authorList>
    </citation>
    <scope>NUCLEOTIDE SEQUENCE</scope>
    <source>
        <strain evidence="1">Derf</strain>
        <tissue evidence="1">Whole organism</tissue>
    </source>
</reference>
<dbReference type="EMBL" id="ASGP02000002">
    <property type="protein sequence ID" value="KAH9521590.1"/>
    <property type="molecule type" value="Genomic_DNA"/>
</dbReference>
<keyword evidence="2" id="KW-1185">Reference proteome</keyword>
<protein>
    <submittedName>
        <fullName evidence="1">Uncharacterized protein</fullName>
    </submittedName>
</protein>
<evidence type="ECO:0000313" key="1">
    <source>
        <dbReference type="EMBL" id="KAH9521590.1"/>
    </source>
</evidence>
<dbReference type="AlphaFoldDB" id="A0A922LB04"/>
<dbReference type="Proteomes" id="UP000790347">
    <property type="component" value="Unassembled WGS sequence"/>
</dbReference>
<reference evidence="1" key="1">
    <citation type="submission" date="2013-05" db="EMBL/GenBank/DDBJ databases">
        <authorList>
            <person name="Yim A.K.Y."/>
            <person name="Chan T.F."/>
            <person name="Ji K.M."/>
            <person name="Liu X.Y."/>
            <person name="Zhou J.W."/>
            <person name="Li R.Q."/>
            <person name="Yang K.Y."/>
            <person name="Li J."/>
            <person name="Li M."/>
            <person name="Law P.T.W."/>
            <person name="Wu Y.L."/>
            <person name="Cai Z.L."/>
            <person name="Qin H."/>
            <person name="Bao Y."/>
            <person name="Leung R.K.K."/>
            <person name="Ng P.K.S."/>
            <person name="Zou J."/>
            <person name="Zhong X.J."/>
            <person name="Ran P.X."/>
            <person name="Zhong N.S."/>
            <person name="Liu Z.G."/>
            <person name="Tsui S.K.W."/>
        </authorList>
    </citation>
    <scope>NUCLEOTIDE SEQUENCE</scope>
    <source>
        <strain evidence="1">Derf</strain>
        <tissue evidence="1">Whole organism</tissue>
    </source>
</reference>
<proteinExistence type="predicted"/>